<evidence type="ECO:0008006" key="5">
    <source>
        <dbReference type="Google" id="ProtNLM"/>
    </source>
</evidence>
<dbReference type="InterPro" id="IPR055586">
    <property type="entry name" value="DUF7162"/>
</dbReference>
<reference evidence="2 4" key="2">
    <citation type="submission" date="2019-01" db="EMBL/GenBank/DDBJ databases">
        <title>High-quality-draft genome sequences of five non-tuberculosis mycobacteriaceae isolated from a nosocomial environment.</title>
        <authorList>
            <person name="Tiago I."/>
            <person name="Alarico S."/>
            <person name="Pereira S.G."/>
            <person name="Coelho C."/>
            <person name="Maranha A."/>
            <person name="Empadinhas N."/>
        </authorList>
    </citation>
    <scope>NUCLEOTIDE SEQUENCE [LARGE SCALE GENOMIC DNA]</scope>
    <source>
        <strain evidence="2 4">22DIII</strain>
    </source>
</reference>
<dbReference type="PATRIC" id="fig|1807.14.peg.1531"/>
<sequence>MGEITRVDLQRLIELADRITGIADDIEALRCPTLDPSALPGSAVADVAGAAALVDEFDDMVAGLRGWALAARRSAEAFDSADRAGSDRLGG</sequence>
<dbReference type="Proteomes" id="UP000294952">
    <property type="component" value="Unassembled WGS sequence"/>
</dbReference>
<proteinExistence type="predicted"/>
<dbReference type="AlphaFoldDB" id="A0A0J6WAU8"/>
<evidence type="ECO:0000313" key="3">
    <source>
        <dbReference type="Proteomes" id="UP000036313"/>
    </source>
</evidence>
<accession>A0A0J6WAU8</accession>
<name>A0A0J6WAU8_9MYCO</name>
<dbReference type="Proteomes" id="UP000036313">
    <property type="component" value="Unassembled WGS sequence"/>
</dbReference>
<evidence type="ECO:0000313" key="4">
    <source>
        <dbReference type="Proteomes" id="UP000294952"/>
    </source>
</evidence>
<dbReference type="EMBL" id="SDLP01000003">
    <property type="protein sequence ID" value="TDL08204.1"/>
    <property type="molecule type" value="Genomic_DNA"/>
</dbReference>
<organism evidence="1 3">
    <name type="scientific">Mycolicibacterium obuense</name>
    <dbReference type="NCBI Taxonomy" id="1807"/>
    <lineage>
        <taxon>Bacteria</taxon>
        <taxon>Bacillati</taxon>
        <taxon>Actinomycetota</taxon>
        <taxon>Actinomycetes</taxon>
        <taxon>Mycobacteriales</taxon>
        <taxon>Mycobacteriaceae</taxon>
        <taxon>Mycolicibacterium</taxon>
    </lineage>
</organism>
<evidence type="ECO:0000313" key="1">
    <source>
        <dbReference type="EMBL" id="KMO79028.1"/>
    </source>
</evidence>
<dbReference type="RefSeq" id="WP_048422679.1">
    <property type="nucleotide sequence ID" value="NZ_JYNU01000008.1"/>
</dbReference>
<protein>
    <recommendedName>
        <fullName evidence="5">PE domain-containing protein</fullName>
    </recommendedName>
</protein>
<comment type="caution">
    <text evidence="1">The sequence shown here is derived from an EMBL/GenBank/DDBJ whole genome shotgun (WGS) entry which is preliminary data.</text>
</comment>
<dbReference type="EMBL" id="JYNU01000008">
    <property type="protein sequence ID" value="KMO79028.1"/>
    <property type="molecule type" value="Genomic_DNA"/>
</dbReference>
<dbReference type="Pfam" id="PF23721">
    <property type="entry name" value="DUF7162"/>
    <property type="match status" value="1"/>
</dbReference>
<reference evidence="1 3" key="1">
    <citation type="journal article" date="2015" name="Genome Biol. Evol.">
        <title>Characterization of Three Mycobacterium spp. with Potential Use in Bioremediation by Genome Sequencing and Comparative Genomics.</title>
        <authorList>
            <person name="Das S."/>
            <person name="Pettersson B.M."/>
            <person name="Behra P.R."/>
            <person name="Ramesh M."/>
            <person name="Dasgupta S."/>
            <person name="Bhattacharya A."/>
            <person name="Kirsebom L.A."/>
        </authorList>
    </citation>
    <scope>NUCLEOTIDE SEQUENCE [LARGE SCALE GENOMIC DNA]</scope>
    <source>
        <strain evidence="1 3">DSM 44075</strain>
    </source>
</reference>
<gene>
    <name evidence="2" type="ORF">EUA04_12135</name>
    <name evidence="1" type="ORF">MOBUDSM44075_01521</name>
</gene>
<evidence type="ECO:0000313" key="2">
    <source>
        <dbReference type="EMBL" id="TDL08204.1"/>
    </source>
</evidence>